<evidence type="ECO:0000313" key="3">
    <source>
        <dbReference type="Proteomes" id="UP000724874"/>
    </source>
</evidence>
<evidence type="ECO:0000313" key="2">
    <source>
        <dbReference type="EMBL" id="KAF8914204.1"/>
    </source>
</evidence>
<proteinExistence type="predicted"/>
<evidence type="ECO:0000256" key="1">
    <source>
        <dbReference type="SAM" id="MobiDB-lite"/>
    </source>
</evidence>
<feature type="compositionally biased region" description="Low complexity" evidence="1">
    <location>
        <begin position="106"/>
        <end position="119"/>
    </location>
</feature>
<dbReference type="OrthoDB" id="3232876at2759"/>
<dbReference type="Proteomes" id="UP000724874">
    <property type="component" value="Unassembled WGS sequence"/>
</dbReference>
<sequence length="338" mass="36616">MQSMSSDTTVPTKPFSRIAKTPRPSSKPQSKVANRQPTASELKALGIRVRDFAYESKLPPLPTIYRHPQQIQPGIARPLERTVTETDGSQSQSQSQTNRKLERTATEPVTEPATPTFVAGFPGIEDLNSVSSLGQPLDNGFSGPLATIPIESQLRDIIDSAKAPTTPLLSSTSTNMPSQAKTGRIHPLSVEPDIDFACSRAGESSSTQINAVESSSTSQVASSSTTANQRVLRSQARRLRASGTTTTHDRDPRLNTSRYQLRKRPSPPTPVSPPDPSKRPRKSPSSQLSSKLPRRQPVSVQSSHSPVKNKDNSGPSNSRTLRKPTTASNSGKTKRKRI</sequence>
<accession>A0A9P5TU20</accession>
<feature type="compositionally biased region" description="Pro residues" evidence="1">
    <location>
        <begin position="266"/>
        <end position="275"/>
    </location>
</feature>
<organism evidence="2 3">
    <name type="scientific">Gymnopilus junonius</name>
    <name type="common">Spectacular rustgill mushroom</name>
    <name type="synonym">Gymnopilus spectabilis subsp. junonius</name>
    <dbReference type="NCBI Taxonomy" id="109634"/>
    <lineage>
        <taxon>Eukaryota</taxon>
        <taxon>Fungi</taxon>
        <taxon>Dikarya</taxon>
        <taxon>Basidiomycota</taxon>
        <taxon>Agaricomycotina</taxon>
        <taxon>Agaricomycetes</taxon>
        <taxon>Agaricomycetidae</taxon>
        <taxon>Agaricales</taxon>
        <taxon>Agaricineae</taxon>
        <taxon>Hymenogastraceae</taxon>
        <taxon>Gymnopilus</taxon>
    </lineage>
</organism>
<feature type="region of interest" description="Disordered" evidence="1">
    <location>
        <begin position="163"/>
        <end position="338"/>
    </location>
</feature>
<protein>
    <submittedName>
        <fullName evidence="2">Uncharacterized protein</fullName>
    </submittedName>
</protein>
<keyword evidence="3" id="KW-1185">Reference proteome</keyword>
<dbReference type="AlphaFoldDB" id="A0A9P5TU20"/>
<feature type="compositionally biased region" description="Low complexity" evidence="1">
    <location>
        <begin position="164"/>
        <end position="174"/>
    </location>
</feature>
<feature type="compositionally biased region" description="Polar residues" evidence="1">
    <location>
        <begin position="312"/>
        <end position="331"/>
    </location>
</feature>
<feature type="region of interest" description="Disordered" evidence="1">
    <location>
        <begin position="59"/>
        <end position="120"/>
    </location>
</feature>
<feature type="compositionally biased region" description="Polar residues" evidence="1">
    <location>
        <begin position="23"/>
        <end position="39"/>
    </location>
</feature>
<feature type="compositionally biased region" description="Low complexity" evidence="1">
    <location>
        <begin position="211"/>
        <end position="227"/>
    </location>
</feature>
<name>A0A9P5TU20_GYMJU</name>
<gene>
    <name evidence="2" type="ORF">CPB84DRAFT_1758696</name>
</gene>
<feature type="region of interest" description="Disordered" evidence="1">
    <location>
        <begin position="1"/>
        <end position="41"/>
    </location>
</feature>
<comment type="caution">
    <text evidence="2">The sequence shown here is derived from an EMBL/GenBank/DDBJ whole genome shotgun (WGS) entry which is preliminary data.</text>
</comment>
<reference evidence="2" key="1">
    <citation type="submission" date="2020-11" db="EMBL/GenBank/DDBJ databases">
        <authorList>
            <consortium name="DOE Joint Genome Institute"/>
            <person name="Ahrendt S."/>
            <person name="Riley R."/>
            <person name="Andreopoulos W."/>
            <person name="LaButti K."/>
            <person name="Pangilinan J."/>
            <person name="Ruiz-duenas F.J."/>
            <person name="Barrasa J.M."/>
            <person name="Sanchez-Garcia M."/>
            <person name="Camarero S."/>
            <person name="Miyauchi S."/>
            <person name="Serrano A."/>
            <person name="Linde D."/>
            <person name="Babiker R."/>
            <person name="Drula E."/>
            <person name="Ayuso-Fernandez I."/>
            <person name="Pacheco R."/>
            <person name="Padilla G."/>
            <person name="Ferreira P."/>
            <person name="Barriuso J."/>
            <person name="Kellner H."/>
            <person name="Castanera R."/>
            <person name="Alfaro M."/>
            <person name="Ramirez L."/>
            <person name="Pisabarro A.G."/>
            <person name="Kuo A."/>
            <person name="Tritt A."/>
            <person name="Lipzen A."/>
            <person name="He G."/>
            <person name="Yan M."/>
            <person name="Ng V."/>
            <person name="Cullen D."/>
            <person name="Martin F."/>
            <person name="Rosso M.-N."/>
            <person name="Henrissat B."/>
            <person name="Hibbett D."/>
            <person name="Martinez A.T."/>
            <person name="Grigoriev I.V."/>
        </authorList>
    </citation>
    <scope>NUCLEOTIDE SEQUENCE</scope>
    <source>
        <strain evidence="2">AH 44721</strain>
    </source>
</reference>
<feature type="compositionally biased region" description="Polar residues" evidence="1">
    <location>
        <begin position="1"/>
        <end position="11"/>
    </location>
</feature>
<feature type="compositionally biased region" description="Low complexity" evidence="1">
    <location>
        <begin position="283"/>
        <end position="306"/>
    </location>
</feature>
<dbReference type="EMBL" id="JADNYJ010000001">
    <property type="protein sequence ID" value="KAF8914204.1"/>
    <property type="molecule type" value="Genomic_DNA"/>
</dbReference>